<name>A0AAU8Q5W1_DESK7</name>
<dbReference type="PANTHER" id="PTHR43709:SF2">
    <property type="entry name" value="DUF453 DOMAIN PROTEIN (AFU_ORTHOLOGUE AFUA_6G00360)"/>
    <property type="match status" value="1"/>
</dbReference>
<proteinExistence type="inferred from homology"/>
<keyword evidence="4" id="KW-1185">Reference proteome</keyword>
<evidence type="ECO:0000256" key="2">
    <source>
        <dbReference type="ARBA" id="ARBA00023235"/>
    </source>
</evidence>
<gene>
    <name evidence="3" type="ordered locus">Desku_3124</name>
</gene>
<keyword evidence="2" id="KW-0413">Isomerase</keyword>
<dbReference type="RefSeq" id="WP_013824127.1">
    <property type="nucleotide sequence ID" value="NC_015573.1"/>
</dbReference>
<dbReference type="InterPro" id="IPR007400">
    <property type="entry name" value="PrpF-like"/>
</dbReference>
<dbReference type="Pfam" id="PF04303">
    <property type="entry name" value="PrpF"/>
    <property type="match status" value="1"/>
</dbReference>
<evidence type="ECO:0000256" key="1">
    <source>
        <dbReference type="ARBA" id="ARBA00007673"/>
    </source>
</evidence>
<sequence>MREYEKIRCAIIRGGTSKGVFLLENDLPRDPETRDRVILAIFGSPDPRQINGLGGADSLTSKVAIIGRSSRPDADVDYTFGQVSITAPLVDYKGNCGNISSAVGPFAIDEGLVKAVEPVTTVRIFNTNTGKIIAAEVPVKDGRAVTEGDLAIDGVPGTGARITLNFLDSGGAVTGKLLPTGNLKDEITLSDGTRLTVSLVDAANPAVFFKAADLGLTGVELPDAINSNPQLLARIEEIRSIAAEMMGLAHRLEATAKSPAVPKIVFVSPPCAYRTSDGRVIEAGQIDLVARTMSMQKMHKAFAVTGGICTSTAAKLEGTVVSEVLGPSARRGKVVRLGHPSGTLEFEIEITRDAGGNPRLEKAAVARTARRIMDGFVYVPRRIFWPEV</sequence>
<dbReference type="AlphaFoldDB" id="A0AAU8Q5W1"/>
<accession>A0AAU8Q5W1</accession>
<protein>
    <submittedName>
        <fullName evidence="3">PrpF protein</fullName>
    </submittedName>
</protein>
<dbReference type="SUPFAM" id="SSF54506">
    <property type="entry name" value="Diaminopimelate epimerase-like"/>
    <property type="match status" value="2"/>
</dbReference>
<dbReference type="Proteomes" id="UP000009229">
    <property type="component" value="Chromosome"/>
</dbReference>
<dbReference type="PANTHER" id="PTHR43709">
    <property type="entry name" value="ACONITATE ISOMERASE-RELATED"/>
    <property type="match status" value="1"/>
</dbReference>
<dbReference type="GO" id="GO:0016853">
    <property type="term" value="F:isomerase activity"/>
    <property type="evidence" value="ECO:0007669"/>
    <property type="project" value="UniProtKB-KW"/>
</dbReference>
<evidence type="ECO:0000313" key="3">
    <source>
        <dbReference type="EMBL" id="AEG16618.1"/>
    </source>
</evidence>
<reference evidence="4" key="1">
    <citation type="submission" date="2011-05" db="EMBL/GenBank/DDBJ databases">
        <title>Complete sequence of Desulfotomaculum kuznetsovii DSM 6115.</title>
        <authorList>
            <person name="Lucas S."/>
            <person name="Han J."/>
            <person name="Lapidus A."/>
            <person name="Cheng J.-F."/>
            <person name="Goodwin L."/>
            <person name="Pitluck S."/>
            <person name="Peters L."/>
            <person name="Mikhailova N."/>
            <person name="Lu M."/>
            <person name="Saunders E."/>
            <person name="Han C."/>
            <person name="Tapia R."/>
            <person name="Land M."/>
            <person name="Hauser L."/>
            <person name="Kyrpides N."/>
            <person name="Ivanova N."/>
            <person name="Pagani I."/>
            <person name="Nazina T."/>
            <person name="Ivanova A."/>
            <person name="Parshina S."/>
            <person name="Kuever J."/>
            <person name="Muyzer G."/>
            <person name="Plugge C."/>
            <person name="Stams A."/>
            <person name="Woyke T."/>
        </authorList>
    </citation>
    <scope>NUCLEOTIDE SEQUENCE [LARGE SCALE GENOMIC DNA]</scope>
    <source>
        <strain evidence="4">DSM 6115 / VKM B-1805 / 17</strain>
    </source>
</reference>
<evidence type="ECO:0000313" key="4">
    <source>
        <dbReference type="Proteomes" id="UP000009229"/>
    </source>
</evidence>
<comment type="similarity">
    <text evidence="1">Belongs to the PrpF family.</text>
</comment>
<organism evidence="3 4">
    <name type="scientific">Desulfofundulus kuznetsovii (strain DSM 6115 / VKM B-1805 / 17)</name>
    <name type="common">Desulfotomaculum kuznetsovii</name>
    <dbReference type="NCBI Taxonomy" id="760568"/>
    <lineage>
        <taxon>Bacteria</taxon>
        <taxon>Bacillati</taxon>
        <taxon>Bacillota</taxon>
        <taxon>Clostridia</taxon>
        <taxon>Eubacteriales</taxon>
        <taxon>Peptococcaceae</taxon>
        <taxon>Desulfofundulus</taxon>
    </lineage>
</organism>
<dbReference type="Gene3D" id="3.10.310.10">
    <property type="entry name" value="Diaminopimelate Epimerase, Chain A, domain 1"/>
    <property type="match status" value="2"/>
</dbReference>
<dbReference type="KEGG" id="dku:Desku_3124"/>
<dbReference type="EMBL" id="CP002770">
    <property type="protein sequence ID" value="AEG16618.1"/>
    <property type="molecule type" value="Genomic_DNA"/>
</dbReference>